<proteinExistence type="predicted"/>
<evidence type="ECO:0000313" key="4">
    <source>
        <dbReference type="Proteomes" id="UP001283361"/>
    </source>
</evidence>
<gene>
    <name evidence="3" type="ORF">RRG08_012793</name>
</gene>
<feature type="compositionally biased region" description="Low complexity" evidence="1">
    <location>
        <begin position="328"/>
        <end position="351"/>
    </location>
</feature>
<keyword evidence="2" id="KW-0472">Membrane</keyword>
<feature type="region of interest" description="Disordered" evidence="1">
    <location>
        <begin position="188"/>
        <end position="208"/>
    </location>
</feature>
<evidence type="ECO:0000313" key="3">
    <source>
        <dbReference type="EMBL" id="KAK3774398.1"/>
    </source>
</evidence>
<organism evidence="3 4">
    <name type="scientific">Elysia crispata</name>
    <name type="common">lettuce slug</name>
    <dbReference type="NCBI Taxonomy" id="231223"/>
    <lineage>
        <taxon>Eukaryota</taxon>
        <taxon>Metazoa</taxon>
        <taxon>Spiralia</taxon>
        <taxon>Lophotrochozoa</taxon>
        <taxon>Mollusca</taxon>
        <taxon>Gastropoda</taxon>
        <taxon>Heterobranchia</taxon>
        <taxon>Euthyneura</taxon>
        <taxon>Panpulmonata</taxon>
        <taxon>Sacoglossa</taxon>
        <taxon>Placobranchoidea</taxon>
        <taxon>Plakobranchidae</taxon>
        <taxon>Elysia</taxon>
    </lineage>
</organism>
<feature type="transmembrane region" description="Helical" evidence="2">
    <location>
        <begin position="41"/>
        <end position="63"/>
    </location>
</feature>
<comment type="caution">
    <text evidence="3">The sequence shown here is derived from an EMBL/GenBank/DDBJ whole genome shotgun (WGS) entry which is preliminary data.</text>
</comment>
<feature type="compositionally biased region" description="Polar residues" evidence="1">
    <location>
        <begin position="300"/>
        <end position="314"/>
    </location>
</feature>
<evidence type="ECO:0000256" key="1">
    <source>
        <dbReference type="SAM" id="MobiDB-lite"/>
    </source>
</evidence>
<feature type="compositionally biased region" description="Low complexity" evidence="1">
    <location>
        <begin position="193"/>
        <end position="206"/>
    </location>
</feature>
<name>A0AAE0ZRR5_9GAST</name>
<evidence type="ECO:0000256" key="2">
    <source>
        <dbReference type="SAM" id="Phobius"/>
    </source>
</evidence>
<feature type="compositionally biased region" description="Basic and acidic residues" evidence="1">
    <location>
        <begin position="370"/>
        <end position="386"/>
    </location>
</feature>
<feature type="region of interest" description="Disordered" evidence="1">
    <location>
        <begin position="300"/>
        <end position="386"/>
    </location>
</feature>
<accession>A0AAE0ZRR5</accession>
<protein>
    <submittedName>
        <fullName evidence="3">Uncharacterized protein</fullName>
    </submittedName>
</protein>
<feature type="compositionally biased region" description="Polar residues" evidence="1">
    <location>
        <begin position="352"/>
        <end position="368"/>
    </location>
</feature>
<sequence>MSQQDDFRYFQPLTTSTTVRPWNAEPKDEEPEYDDTAPLPLLIGIGLTLFIGFVILILICCCCRIRRPPADSSAAHASQANYQRAPLADGMGGGMAYPLTSLPPETGFPNASIGYQAPPQMASVVKMDYGMIGSGPGTDGIHQVPQTQLKQQPPHFGGVPTFPQAQYIASSYTPNAVPSYVPGQRPAVSYTHSSQASSSSASEAAADNMHSQGVVRALGPPGFPYQQQKGFPGQGFQYQIVPQQPFHPMMPPPGLTHQQQQQLYMTGRSSPAVMMHPDGQIIGKNFIGNINQQHQVINSPGTIQNLSQPPSASDNGGVVRAGLEDHPTSTVNSTPVTVNTGSDTAAATDASHQQGSEEISPSTKLLSQDESDRRTSDYSKTDGEEE</sequence>
<keyword evidence="4" id="KW-1185">Reference proteome</keyword>
<dbReference type="EMBL" id="JAWDGP010003419">
    <property type="protein sequence ID" value="KAK3774398.1"/>
    <property type="molecule type" value="Genomic_DNA"/>
</dbReference>
<dbReference type="Proteomes" id="UP001283361">
    <property type="component" value="Unassembled WGS sequence"/>
</dbReference>
<keyword evidence="2" id="KW-1133">Transmembrane helix</keyword>
<dbReference type="AlphaFoldDB" id="A0AAE0ZRR5"/>
<keyword evidence="2" id="KW-0812">Transmembrane</keyword>
<reference evidence="3" key="1">
    <citation type="journal article" date="2023" name="G3 (Bethesda)">
        <title>A reference genome for the long-term kleptoplast-retaining sea slug Elysia crispata morphotype clarki.</title>
        <authorList>
            <person name="Eastman K.E."/>
            <person name="Pendleton A.L."/>
            <person name="Shaikh M.A."/>
            <person name="Suttiyut T."/>
            <person name="Ogas R."/>
            <person name="Tomko P."/>
            <person name="Gavelis G."/>
            <person name="Widhalm J.R."/>
            <person name="Wisecaver J.H."/>
        </authorList>
    </citation>
    <scope>NUCLEOTIDE SEQUENCE</scope>
    <source>
        <strain evidence="3">ECLA1</strain>
    </source>
</reference>